<dbReference type="InterPro" id="IPR011947">
    <property type="entry name" value="FCP1_euk"/>
</dbReference>
<accession>A0AAD5SP34</accession>
<gene>
    <name evidence="8" type="primary">FCP1_2</name>
    <name evidence="8" type="ORF">HK100_007886</name>
</gene>
<feature type="non-terminal residue" evidence="8">
    <location>
        <position position="211"/>
    </location>
</feature>
<comment type="subcellular location">
    <subcellularLocation>
        <location evidence="1 6">Nucleus</location>
    </subcellularLocation>
</comment>
<dbReference type="PROSITE" id="PS50969">
    <property type="entry name" value="FCP1"/>
    <property type="match status" value="1"/>
</dbReference>
<sequence>MHPQEKNCTAIDAECTHEVQFRGMCAVCFKDLTIITSGGAAAPKATISMTHDSLGVFVSEKTAEKLERETAQRLKREQKLSLILDLDQTLIHATIDQTVGEWLADDGSNLDYPELKDVHKFTLPESPIIYYIKLRPGTLEFLAKASKLYEMHIYTMGTRAYADAVAKIIDPTGHLFIDRILSRDTSGSFQEKRIGRIFPGEGEKMAVVVDD</sequence>
<dbReference type="InterPro" id="IPR004274">
    <property type="entry name" value="FCP1_dom"/>
</dbReference>
<reference evidence="8" key="1">
    <citation type="submission" date="2020-05" db="EMBL/GenBank/DDBJ databases">
        <title>Phylogenomic resolution of chytrid fungi.</title>
        <authorList>
            <person name="Stajich J.E."/>
            <person name="Amses K."/>
            <person name="Simmons R."/>
            <person name="Seto K."/>
            <person name="Myers J."/>
            <person name="Bonds A."/>
            <person name="Quandt C.A."/>
            <person name="Barry K."/>
            <person name="Liu P."/>
            <person name="Grigoriev I."/>
            <person name="Longcore J.E."/>
            <person name="James T.Y."/>
        </authorList>
    </citation>
    <scope>NUCLEOTIDE SEQUENCE</scope>
    <source>
        <strain evidence="8">JEL0513</strain>
    </source>
</reference>
<evidence type="ECO:0000256" key="1">
    <source>
        <dbReference type="ARBA" id="ARBA00004123"/>
    </source>
</evidence>
<dbReference type="GO" id="GO:0005634">
    <property type="term" value="C:nucleus"/>
    <property type="evidence" value="ECO:0007669"/>
    <property type="project" value="UniProtKB-SubCell"/>
</dbReference>
<dbReference type="Gene3D" id="3.40.50.1000">
    <property type="entry name" value="HAD superfamily/HAD-like"/>
    <property type="match status" value="1"/>
</dbReference>
<evidence type="ECO:0000313" key="8">
    <source>
        <dbReference type="EMBL" id="KAJ3088992.1"/>
    </source>
</evidence>
<keyword evidence="3 6" id="KW-0539">Nucleus</keyword>
<evidence type="ECO:0000256" key="6">
    <source>
        <dbReference type="RuleBase" id="RU366066"/>
    </source>
</evidence>
<dbReference type="PANTHER" id="PTHR23081">
    <property type="entry name" value="RNA POLYMERASE II CTD PHOSPHATASE"/>
    <property type="match status" value="1"/>
</dbReference>
<dbReference type="InterPro" id="IPR039189">
    <property type="entry name" value="Fcp1"/>
</dbReference>
<evidence type="ECO:0000256" key="2">
    <source>
        <dbReference type="ARBA" id="ARBA00022801"/>
    </source>
</evidence>
<evidence type="ECO:0000313" key="9">
    <source>
        <dbReference type="Proteomes" id="UP001211907"/>
    </source>
</evidence>
<evidence type="ECO:0000259" key="7">
    <source>
        <dbReference type="PROSITE" id="PS50969"/>
    </source>
</evidence>
<dbReference type="PANTHER" id="PTHR23081:SF36">
    <property type="entry name" value="RNA POLYMERASE II SUBUNIT A C-TERMINAL DOMAIN PHOSPHATASE"/>
    <property type="match status" value="1"/>
</dbReference>
<dbReference type="EMBL" id="JADGJH010003755">
    <property type="protein sequence ID" value="KAJ3088992.1"/>
    <property type="molecule type" value="Genomic_DNA"/>
</dbReference>
<dbReference type="InterPro" id="IPR036412">
    <property type="entry name" value="HAD-like_sf"/>
</dbReference>
<feature type="domain" description="FCP1 homology" evidence="7">
    <location>
        <begin position="75"/>
        <end position="211"/>
    </location>
</feature>
<dbReference type="AlphaFoldDB" id="A0AAD5SP34"/>
<keyword evidence="2 6" id="KW-0378">Hydrolase</keyword>
<dbReference type="Proteomes" id="UP001211907">
    <property type="component" value="Unassembled WGS sequence"/>
</dbReference>
<dbReference type="SMART" id="SM00577">
    <property type="entry name" value="CPDc"/>
    <property type="match status" value="1"/>
</dbReference>
<dbReference type="SUPFAM" id="SSF56784">
    <property type="entry name" value="HAD-like"/>
    <property type="match status" value="1"/>
</dbReference>
<organism evidence="8 9">
    <name type="scientific">Physocladia obscura</name>
    <dbReference type="NCBI Taxonomy" id="109957"/>
    <lineage>
        <taxon>Eukaryota</taxon>
        <taxon>Fungi</taxon>
        <taxon>Fungi incertae sedis</taxon>
        <taxon>Chytridiomycota</taxon>
        <taxon>Chytridiomycota incertae sedis</taxon>
        <taxon>Chytridiomycetes</taxon>
        <taxon>Chytridiales</taxon>
        <taxon>Chytriomycetaceae</taxon>
        <taxon>Physocladia</taxon>
    </lineage>
</organism>
<keyword evidence="9" id="KW-1185">Reference proteome</keyword>
<name>A0AAD5SP34_9FUNG</name>
<comment type="catalytic activity">
    <reaction evidence="4 6">
        <text>O-phospho-L-seryl-[protein] + H2O = L-seryl-[protein] + phosphate</text>
        <dbReference type="Rhea" id="RHEA:20629"/>
        <dbReference type="Rhea" id="RHEA-COMP:9863"/>
        <dbReference type="Rhea" id="RHEA-COMP:11604"/>
        <dbReference type="ChEBI" id="CHEBI:15377"/>
        <dbReference type="ChEBI" id="CHEBI:29999"/>
        <dbReference type="ChEBI" id="CHEBI:43474"/>
        <dbReference type="ChEBI" id="CHEBI:83421"/>
        <dbReference type="EC" id="3.1.3.16"/>
    </reaction>
</comment>
<evidence type="ECO:0000256" key="3">
    <source>
        <dbReference type="ARBA" id="ARBA00023242"/>
    </source>
</evidence>
<protein>
    <recommendedName>
        <fullName evidence="6">RNA polymerase II subunit A C-terminal domain phosphatase</fullName>
        <ecNumber evidence="6">3.1.3.16</ecNumber>
    </recommendedName>
</protein>
<comment type="function">
    <text evidence="6">This promotes the activity of RNA polymerase II.</text>
</comment>
<dbReference type="EC" id="3.1.3.16" evidence="6"/>
<dbReference type="NCBIfam" id="TIGR02250">
    <property type="entry name" value="FCP1_euk"/>
    <property type="match status" value="1"/>
</dbReference>
<evidence type="ECO:0000256" key="4">
    <source>
        <dbReference type="ARBA" id="ARBA00047761"/>
    </source>
</evidence>
<dbReference type="GO" id="GO:0008420">
    <property type="term" value="F:RNA polymerase II CTD heptapeptide repeat phosphatase activity"/>
    <property type="evidence" value="ECO:0007669"/>
    <property type="project" value="UniProtKB-UniRule"/>
</dbReference>
<comment type="caution">
    <text evidence="8">The sequence shown here is derived from an EMBL/GenBank/DDBJ whole genome shotgun (WGS) entry which is preliminary data.</text>
</comment>
<proteinExistence type="predicted"/>
<evidence type="ECO:0000256" key="5">
    <source>
        <dbReference type="ARBA" id="ARBA00048336"/>
    </source>
</evidence>
<dbReference type="Pfam" id="PF03031">
    <property type="entry name" value="NIF"/>
    <property type="match status" value="1"/>
</dbReference>
<dbReference type="CDD" id="cd07521">
    <property type="entry name" value="HAD_FCP1-like"/>
    <property type="match status" value="1"/>
</dbReference>
<comment type="catalytic activity">
    <reaction evidence="5 6">
        <text>O-phospho-L-threonyl-[protein] + H2O = L-threonyl-[protein] + phosphate</text>
        <dbReference type="Rhea" id="RHEA:47004"/>
        <dbReference type="Rhea" id="RHEA-COMP:11060"/>
        <dbReference type="Rhea" id="RHEA-COMP:11605"/>
        <dbReference type="ChEBI" id="CHEBI:15377"/>
        <dbReference type="ChEBI" id="CHEBI:30013"/>
        <dbReference type="ChEBI" id="CHEBI:43474"/>
        <dbReference type="ChEBI" id="CHEBI:61977"/>
        <dbReference type="EC" id="3.1.3.16"/>
    </reaction>
</comment>
<dbReference type="InterPro" id="IPR023214">
    <property type="entry name" value="HAD_sf"/>
</dbReference>